<dbReference type="Pfam" id="PF07728">
    <property type="entry name" value="AAA_5"/>
    <property type="match status" value="1"/>
</dbReference>
<dbReference type="OrthoDB" id="9808317at2"/>
<dbReference type="InterPro" id="IPR003593">
    <property type="entry name" value="AAA+_ATPase"/>
</dbReference>
<keyword evidence="2" id="KW-0614">Plasmid</keyword>
<geneLocation type="plasmid" evidence="2">
    <name>unnamed1</name>
</geneLocation>
<dbReference type="GO" id="GO:0005524">
    <property type="term" value="F:ATP binding"/>
    <property type="evidence" value="ECO:0007669"/>
    <property type="project" value="InterPro"/>
</dbReference>
<dbReference type="EMBL" id="CP033968">
    <property type="protein sequence ID" value="AZG12233.1"/>
    <property type="molecule type" value="Genomic_DNA"/>
</dbReference>
<dbReference type="SMART" id="SM00382">
    <property type="entry name" value="AAA"/>
    <property type="match status" value="1"/>
</dbReference>
<feature type="domain" description="AAA+ ATPase" evidence="1">
    <location>
        <begin position="77"/>
        <end position="260"/>
    </location>
</feature>
<proteinExistence type="predicted"/>
<gene>
    <name evidence="2" type="ORF">EHF44_01590</name>
</gene>
<dbReference type="SUPFAM" id="SSF52540">
    <property type="entry name" value="P-loop containing nucleoside triphosphate hydrolases"/>
    <property type="match status" value="1"/>
</dbReference>
<dbReference type="AlphaFoldDB" id="A0A3G8GVK4"/>
<evidence type="ECO:0000313" key="3">
    <source>
        <dbReference type="Proteomes" id="UP000270411"/>
    </source>
</evidence>
<dbReference type="InterPro" id="IPR027417">
    <property type="entry name" value="P-loop_NTPase"/>
</dbReference>
<organism evidence="2 3">
    <name type="scientific">Cupriavidus pauculus</name>
    <dbReference type="NCBI Taxonomy" id="82633"/>
    <lineage>
        <taxon>Bacteria</taxon>
        <taxon>Pseudomonadati</taxon>
        <taxon>Pseudomonadota</taxon>
        <taxon>Betaproteobacteria</taxon>
        <taxon>Burkholderiales</taxon>
        <taxon>Burkholderiaceae</taxon>
        <taxon>Cupriavidus</taxon>
    </lineage>
</organism>
<dbReference type="InterPro" id="IPR011704">
    <property type="entry name" value="ATPase_dyneun-rel_AAA"/>
</dbReference>
<accession>A0A3G8GVK4</accession>
<dbReference type="Gene3D" id="3.40.50.300">
    <property type="entry name" value="P-loop containing nucleotide triphosphate hydrolases"/>
    <property type="match status" value="1"/>
</dbReference>
<dbReference type="KEGG" id="cpau:EHF44_01590"/>
<dbReference type="InterPro" id="IPR050764">
    <property type="entry name" value="CbbQ/NirQ/NorQ/GpvN"/>
</dbReference>
<dbReference type="Proteomes" id="UP000270411">
    <property type="component" value="Plasmid unnamed1"/>
</dbReference>
<protein>
    <submittedName>
        <fullName evidence="2">MoxR family ATPase</fullName>
    </submittedName>
</protein>
<name>A0A3G8GVK4_9BURK</name>
<reference evidence="3" key="1">
    <citation type="submission" date="2018-11" db="EMBL/GenBank/DDBJ databases">
        <title>FDA dAtabase for Regulatory Grade micrObial Sequences (FDA-ARGOS): Supporting development and validation of Infectious Disease Dx tests.</title>
        <authorList>
            <person name="Goldberg B."/>
            <person name="Campos J."/>
            <person name="Tallon L."/>
            <person name="Sadzewicz L."/>
            <person name="Zhao X."/>
            <person name="Vavikolanu K."/>
            <person name="Mehta A."/>
            <person name="Aluvathingal J."/>
            <person name="Nadendla S."/>
            <person name="Geyer C."/>
            <person name="Nandy P."/>
            <person name="Yan Y."/>
            <person name="Sichtig H."/>
        </authorList>
    </citation>
    <scope>NUCLEOTIDE SEQUENCE [LARGE SCALE GENOMIC DNA]</scope>
    <source>
        <strain evidence="3">FDAARGOS_614</strain>
        <plasmid evidence="3">unnamed1</plasmid>
    </source>
</reference>
<dbReference type="PANTHER" id="PTHR42759:SF1">
    <property type="entry name" value="MAGNESIUM-CHELATASE SUBUNIT CHLD"/>
    <property type="match status" value="1"/>
</dbReference>
<dbReference type="GO" id="GO:0016887">
    <property type="term" value="F:ATP hydrolysis activity"/>
    <property type="evidence" value="ECO:0007669"/>
    <property type="project" value="InterPro"/>
</dbReference>
<evidence type="ECO:0000313" key="2">
    <source>
        <dbReference type="EMBL" id="AZG12233.1"/>
    </source>
</evidence>
<dbReference type="PANTHER" id="PTHR42759">
    <property type="entry name" value="MOXR FAMILY PROTEIN"/>
    <property type="match status" value="1"/>
</dbReference>
<evidence type="ECO:0000259" key="1">
    <source>
        <dbReference type="SMART" id="SM00382"/>
    </source>
</evidence>
<sequence length="370" mass="39573">MEAAAIERKSIDAVFGVDGGAFRAHGSQSTTTIRVFAANDDTPDVIEGFAFQPDTLRRILVWMASGALPNNFTKATMKRNLLIYGPTGCGKTALISQVCARTGRSMFRYQCSEDSEATQLFGTYKLCKVPQNAERQEVEAEASAAPQQASALSATPEMVFVDGPVLRWARTPNSILLLDEFDQLPPSVAMSMNGVLDGDDILVPETGERVKIAAGCLIVATGNTNGRGSAGGNGGSASLYKGVKRQNIASLDRFFVVNATYLSVEEEIALLQDQVGMPETAATAMAKLASSLRSRFVGLNEDAGANGEPLEFTITTRNLLNWGLTHRLLMATGLDSTNAFKEGLSMTLLDFGTGAERKAVLDAWENIIGE</sequence>